<dbReference type="OrthoDB" id="6523442at2759"/>
<evidence type="ECO:0000313" key="3">
    <source>
        <dbReference type="Proteomes" id="UP000759131"/>
    </source>
</evidence>
<evidence type="ECO:0000256" key="1">
    <source>
        <dbReference type="SAM" id="MobiDB-lite"/>
    </source>
</evidence>
<dbReference type="AlphaFoldDB" id="A0A7R9KIJ0"/>
<protein>
    <submittedName>
        <fullName evidence="2">Uncharacterized protein</fullName>
    </submittedName>
</protein>
<feature type="compositionally biased region" description="Polar residues" evidence="1">
    <location>
        <begin position="72"/>
        <end position="88"/>
    </location>
</feature>
<dbReference type="EMBL" id="CAJPIZ010001821">
    <property type="protein sequence ID" value="CAG2104117.1"/>
    <property type="molecule type" value="Genomic_DNA"/>
</dbReference>
<sequence>MSRSGSAIGRSFLDDLLADDLDKPNTTPRRKSVRFMDSDDENNDIFGKDLMSTAANRQTSGRDRQRGIDPSEWTQSDALNTSSKQKSGGKSDWLGLDNDDEPNRPNAQISQDVIQKPSIDQKDDWLNSGLSARKSRSTTEPLRPTIDPLAERGDENSWTTIRKRAEESKLKVHEQKEDKTTTQQLIDNKIPVNSMTAKAEIDSTPIKPNDQMMQNLANNQTIDKMLDTNNSQANSSYHMLLQTQIKMLELEKTYLQQTLEQIKSNHSQEMKIMTELHE</sequence>
<keyword evidence="3" id="KW-1185">Reference proteome</keyword>
<accession>A0A7R9KIJ0</accession>
<dbReference type="Proteomes" id="UP000759131">
    <property type="component" value="Unassembled WGS sequence"/>
</dbReference>
<evidence type="ECO:0000313" key="2">
    <source>
        <dbReference type="EMBL" id="CAD7623687.1"/>
    </source>
</evidence>
<feature type="compositionally biased region" description="Basic and acidic residues" evidence="1">
    <location>
        <begin position="60"/>
        <end position="69"/>
    </location>
</feature>
<dbReference type="EMBL" id="OC856396">
    <property type="protein sequence ID" value="CAD7623687.1"/>
    <property type="molecule type" value="Genomic_DNA"/>
</dbReference>
<feature type="region of interest" description="Disordered" evidence="1">
    <location>
        <begin position="1"/>
        <end position="154"/>
    </location>
</feature>
<organism evidence="2">
    <name type="scientific">Medioppia subpectinata</name>
    <dbReference type="NCBI Taxonomy" id="1979941"/>
    <lineage>
        <taxon>Eukaryota</taxon>
        <taxon>Metazoa</taxon>
        <taxon>Ecdysozoa</taxon>
        <taxon>Arthropoda</taxon>
        <taxon>Chelicerata</taxon>
        <taxon>Arachnida</taxon>
        <taxon>Acari</taxon>
        <taxon>Acariformes</taxon>
        <taxon>Sarcoptiformes</taxon>
        <taxon>Oribatida</taxon>
        <taxon>Brachypylina</taxon>
        <taxon>Oppioidea</taxon>
        <taxon>Oppiidae</taxon>
        <taxon>Medioppia</taxon>
    </lineage>
</organism>
<gene>
    <name evidence="2" type="ORF">OSB1V03_LOCUS4138</name>
</gene>
<reference evidence="2" key="1">
    <citation type="submission" date="2020-11" db="EMBL/GenBank/DDBJ databases">
        <authorList>
            <person name="Tran Van P."/>
        </authorList>
    </citation>
    <scope>NUCLEOTIDE SEQUENCE</scope>
</reference>
<proteinExistence type="predicted"/>
<name>A0A7R9KIJ0_9ACAR</name>